<keyword evidence="4" id="KW-1185">Reference proteome</keyword>
<name>A0ABU7M825_9ACTN</name>
<reference evidence="3 4" key="1">
    <citation type="submission" date="2024-01" db="EMBL/GenBank/DDBJ databases">
        <title>Draft genome sequence of Gordonia sp. LSe1-13.</title>
        <authorList>
            <person name="Suphannarot A."/>
            <person name="Mingma R."/>
        </authorList>
    </citation>
    <scope>NUCLEOTIDE SEQUENCE [LARGE SCALE GENOMIC DNA]</scope>
    <source>
        <strain evidence="3 4">LSe1-13</strain>
    </source>
</reference>
<protein>
    <submittedName>
        <fullName evidence="3">Oxygenase MpaB family protein</fullName>
    </submittedName>
</protein>
<organism evidence="3 4">
    <name type="scientific">Gordonia sesuvii</name>
    <dbReference type="NCBI Taxonomy" id="3116777"/>
    <lineage>
        <taxon>Bacteria</taxon>
        <taxon>Bacillati</taxon>
        <taxon>Actinomycetota</taxon>
        <taxon>Actinomycetes</taxon>
        <taxon>Mycobacteriales</taxon>
        <taxon>Gordoniaceae</taxon>
        <taxon>Gordonia</taxon>
    </lineage>
</organism>
<evidence type="ECO:0000256" key="1">
    <source>
        <dbReference type="SAM" id="MobiDB-lite"/>
    </source>
</evidence>
<feature type="domain" description="ER-bound oxygenase mpaB/mpaB'/Rubber oxygenase catalytic" evidence="2">
    <location>
        <begin position="36"/>
        <end position="273"/>
    </location>
</feature>
<dbReference type="Proteomes" id="UP001347146">
    <property type="component" value="Unassembled WGS sequence"/>
</dbReference>
<dbReference type="PANTHER" id="PTHR36151:SF3">
    <property type="entry name" value="ER-BOUND OXYGENASE MPAB_MPAB'_RUBBER OXYGENASE CATALYTIC DOMAIN-CONTAINING PROTEIN"/>
    <property type="match status" value="1"/>
</dbReference>
<dbReference type="PANTHER" id="PTHR36151">
    <property type="entry name" value="BLR2777 PROTEIN"/>
    <property type="match status" value="1"/>
</dbReference>
<feature type="region of interest" description="Disordered" evidence="1">
    <location>
        <begin position="1"/>
        <end position="27"/>
    </location>
</feature>
<evidence type="ECO:0000313" key="4">
    <source>
        <dbReference type="Proteomes" id="UP001347146"/>
    </source>
</evidence>
<proteinExistence type="predicted"/>
<accession>A0ABU7M825</accession>
<gene>
    <name evidence="3" type="ORF">VZC37_02910</name>
</gene>
<dbReference type="InterPro" id="IPR018713">
    <property type="entry name" value="MPAB/Lcp_cat_dom"/>
</dbReference>
<sequence>MTEVMTDEPTESAPASPQVTPRAEDYAPLGPDSLTWQIWGTWTGMFQGLWAGSMQNMHPKLGAAVWEHSDFFGERWQRLMRSLYPISGVVFDPVPSDGPTTGHEVRDYHRDIKGQMDDGSRYHALDPDVFYWAHATFWYGNVRLCERFGPWLTEDQKRQLFEESKAWYAMYGVSMRPVPDTYEDFLEYWDYMCRNVLRDHPAVRAVLDIGQLPPPPFLRFIPHAIWFRYMAQPNQRFFTWLTTGFYDEPVREILGLPWSERDERRFRLLGRGVNLVMHRLLPKRFLRHPRPRDAWDRVAGRVAADAPLVHTPERNLPSGAERDNPMHYCPVHAARRATYPGVISTDEGR</sequence>
<evidence type="ECO:0000259" key="2">
    <source>
        <dbReference type="Pfam" id="PF09995"/>
    </source>
</evidence>
<dbReference type="Pfam" id="PF09995">
    <property type="entry name" value="MPAB_Lcp_cat"/>
    <property type="match status" value="1"/>
</dbReference>
<dbReference type="EMBL" id="JAZDUF010000001">
    <property type="protein sequence ID" value="MEE3849265.1"/>
    <property type="molecule type" value="Genomic_DNA"/>
</dbReference>
<comment type="caution">
    <text evidence="3">The sequence shown here is derived from an EMBL/GenBank/DDBJ whole genome shotgun (WGS) entry which is preliminary data.</text>
</comment>
<feature type="compositionally biased region" description="Acidic residues" evidence="1">
    <location>
        <begin position="1"/>
        <end position="10"/>
    </location>
</feature>
<evidence type="ECO:0000313" key="3">
    <source>
        <dbReference type="EMBL" id="MEE3849265.1"/>
    </source>
</evidence>